<dbReference type="OrthoDB" id="3870025at2"/>
<sequence length="136" mass="15367">MSHSTVKAELDRLTAEFFAAFDNRDGRPADVARLRRLMLPGGVIVVTSPTYLAYTVEEFVAPRELLLSDGRLTEFHEWETGEHTDIAEGIACRIGEYRKSGFLNGEPYEGSGTKTFQFVRTPEGWRISAFAWHDQP</sequence>
<evidence type="ECO:0008006" key="3">
    <source>
        <dbReference type="Google" id="ProtNLM"/>
    </source>
</evidence>
<dbReference type="AlphaFoldDB" id="A0A066YUV3"/>
<dbReference type="eggNOG" id="ENOG5032UNV">
    <property type="taxonomic scope" value="Bacteria"/>
</dbReference>
<reference evidence="1 2" key="1">
    <citation type="submission" date="2014-05" db="EMBL/GenBank/DDBJ databases">
        <title>Draft Genome Sequence of Kitasatospora cheerisanensis KCTC 2395.</title>
        <authorList>
            <person name="Nam D.H."/>
        </authorList>
    </citation>
    <scope>NUCLEOTIDE SEQUENCE [LARGE SCALE GENOMIC DNA]</scope>
    <source>
        <strain evidence="1 2">KCTC 2395</strain>
    </source>
</reference>
<protein>
    <recommendedName>
        <fullName evidence="3">DUF4440 domain-containing protein</fullName>
    </recommendedName>
</protein>
<dbReference type="RefSeq" id="WP_035868045.1">
    <property type="nucleotide sequence ID" value="NZ_KK853997.1"/>
</dbReference>
<organism evidence="1 2">
    <name type="scientific">Kitasatospora cheerisanensis KCTC 2395</name>
    <dbReference type="NCBI Taxonomy" id="1348663"/>
    <lineage>
        <taxon>Bacteria</taxon>
        <taxon>Bacillati</taxon>
        <taxon>Actinomycetota</taxon>
        <taxon>Actinomycetes</taxon>
        <taxon>Kitasatosporales</taxon>
        <taxon>Streptomycetaceae</taxon>
        <taxon>Kitasatospora</taxon>
    </lineage>
</organism>
<dbReference type="EMBL" id="JNBY01000128">
    <property type="protein sequence ID" value="KDN81886.1"/>
    <property type="molecule type" value="Genomic_DNA"/>
</dbReference>
<gene>
    <name evidence="1" type="ORF">KCH_63250</name>
</gene>
<name>A0A066YUV3_9ACTN</name>
<evidence type="ECO:0000313" key="2">
    <source>
        <dbReference type="Proteomes" id="UP000027178"/>
    </source>
</evidence>
<dbReference type="HOGENOM" id="CLU_115824_1_0_11"/>
<keyword evidence="2" id="KW-1185">Reference proteome</keyword>
<dbReference type="PATRIC" id="fig|1348663.4.peg.6119"/>
<dbReference type="Proteomes" id="UP000027178">
    <property type="component" value="Unassembled WGS sequence"/>
</dbReference>
<evidence type="ECO:0000313" key="1">
    <source>
        <dbReference type="EMBL" id="KDN81886.1"/>
    </source>
</evidence>
<dbReference type="SUPFAM" id="SSF54427">
    <property type="entry name" value="NTF2-like"/>
    <property type="match status" value="1"/>
</dbReference>
<dbReference type="InterPro" id="IPR032710">
    <property type="entry name" value="NTF2-like_dom_sf"/>
</dbReference>
<comment type="caution">
    <text evidence="1">The sequence shown here is derived from an EMBL/GenBank/DDBJ whole genome shotgun (WGS) entry which is preliminary data.</text>
</comment>
<proteinExistence type="predicted"/>
<accession>A0A066YUV3</accession>
<dbReference type="Gene3D" id="3.10.450.50">
    <property type="match status" value="1"/>
</dbReference>